<dbReference type="AlphaFoldDB" id="A0AAI8V7R5"/>
<dbReference type="Proteomes" id="UP001295740">
    <property type="component" value="Unassembled WGS sequence"/>
</dbReference>
<organism evidence="2 3">
    <name type="scientific">Anthostomella pinea</name>
    <dbReference type="NCBI Taxonomy" id="933095"/>
    <lineage>
        <taxon>Eukaryota</taxon>
        <taxon>Fungi</taxon>
        <taxon>Dikarya</taxon>
        <taxon>Ascomycota</taxon>
        <taxon>Pezizomycotina</taxon>
        <taxon>Sordariomycetes</taxon>
        <taxon>Xylariomycetidae</taxon>
        <taxon>Xylariales</taxon>
        <taxon>Xylariaceae</taxon>
        <taxon>Anthostomella</taxon>
    </lineage>
</organism>
<name>A0AAI8V7R5_9PEZI</name>
<evidence type="ECO:0000313" key="2">
    <source>
        <dbReference type="EMBL" id="CAJ2499911.1"/>
    </source>
</evidence>
<evidence type="ECO:0000256" key="1">
    <source>
        <dbReference type="SAM" id="MobiDB-lite"/>
    </source>
</evidence>
<accession>A0AAI8V7R5</accession>
<keyword evidence="3" id="KW-1185">Reference proteome</keyword>
<evidence type="ECO:0000313" key="3">
    <source>
        <dbReference type="Proteomes" id="UP001295740"/>
    </source>
</evidence>
<comment type="caution">
    <text evidence="2">The sequence shown here is derived from an EMBL/GenBank/DDBJ whole genome shotgun (WGS) entry which is preliminary data.</text>
</comment>
<feature type="region of interest" description="Disordered" evidence="1">
    <location>
        <begin position="19"/>
        <end position="80"/>
    </location>
</feature>
<reference evidence="2" key="1">
    <citation type="submission" date="2023-10" db="EMBL/GenBank/DDBJ databases">
        <authorList>
            <person name="Hackl T."/>
        </authorList>
    </citation>
    <scope>NUCLEOTIDE SEQUENCE</scope>
</reference>
<proteinExistence type="predicted"/>
<protein>
    <submittedName>
        <fullName evidence="2">Uu.00g027640.m01.CDS01</fullName>
    </submittedName>
</protein>
<gene>
    <name evidence="2" type="ORF">KHLLAP_LOCUS379</name>
</gene>
<sequence length="233" mass="25812">MDTSERSKKEVVVSAVRKACGQDGHDEDGAQDSAAVSAAPIHAQRTRTKRARHDSDEGVDEDENKNDSSQPVMEQRKRRITRACGQCHRDRKTTSLWEAGFELTNKLAVMIETTGESGFQFNGVTPPFVRVFIVQDPGNFKHFEDYEHNKNRAERLLGLLLQTEENFENSVVDILKRQDSANPGATNLDSVRNDTEIDPLGELFASSRIDALLEAGSLKGEEDQVAEAAAPSQ</sequence>
<dbReference type="EMBL" id="CAUWAG010000003">
    <property type="protein sequence ID" value="CAJ2499911.1"/>
    <property type="molecule type" value="Genomic_DNA"/>
</dbReference>